<dbReference type="Gene3D" id="1.10.390.10">
    <property type="entry name" value="Neutral Protease Domain 2"/>
    <property type="match status" value="1"/>
</dbReference>
<gene>
    <name evidence="2" type="ORF">FTUN_4916</name>
</gene>
<dbReference type="Proteomes" id="UP000503447">
    <property type="component" value="Chromosome"/>
</dbReference>
<accession>A0A6M5YTE8</accession>
<dbReference type="InterPro" id="IPR027268">
    <property type="entry name" value="Peptidase_M4/M1_CTD_sf"/>
</dbReference>
<feature type="region of interest" description="Disordered" evidence="1">
    <location>
        <begin position="1"/>
        <end position="27"/>
    </location>
</feature>
<dbReference type="SUPFAM" id="SSF55486">
    <property type="entry name" value="Metalloproteases ('zincins'), catalytic domain"/>
    <property type="match status" value="1"/>
</dbReference>
<evidence type="ECO:0000256" key="1">
    <source>
        <dbReference type="SAM" id="MobiDB-lite"/>
    </source>
</evidence>
<dbReference type="RefSeq" id="WP_171472730.1">
    <property type="nucleotide sequence ID" value="NZ_CP053452.2"/>
</dbReference>
<protein>
    <submittedName>
        <fullName evidence="2">Uncharacterized protein</fullName>
    </submittedName>
</protein>
<organism evidence="2 3">
    <name type="scientific">Frigoriglobus tundricola</name>
    <dbReference type="NCBI Taxonomy" id="2774151"/>
    <lineage>
        <taxon>Bacteria</taxon>
        <taxon>Pseudomonadati</taxon>
        <taxon>Planctomycetota</taxon>
        <taxon>Planctomycetia</taxon>
        <taxon>Gemmatales</taxon>
        <taxon>Gemmataceae</taxon>
        <taxon>Frigoriglobus</taxon>
    </lineage>
</organism>
<evidence type="ECO:0000313" key="2">
    <source>
        <dbReference type="EMBL" id="QJW97345.1"/>
    </source>
</evidence>
<proteinExistence type="predicted"/>
<dbReference type="KEGG" id="ftj:FTUN_4916"/>
<dbReference type="AlphaFoldDB" id="A0A6M5YTE8"/>
<sequence>MAAIKDHKPKPKSNGKSSPARNPRKESLDLVFRTLEKLFGETGLSEARKTDRSVEGAAPAAVEEGVQIRVWEDDPFLKAVDGMDPVPAEPIGADLPANDHELLQTTIDGARPAPGLFDPGTPEFLFWNAASALARGINFWAPLLPDGTIWSCDPHPMTVNLDEGVDFNAFYSRQNGLNFFHGDAAGVRVFSGESPDVVCHELGHAILDALKPELFDAMSLEVSAFHEAFGDMSGMLSALQLPSLRAFVLDETGGELNVNSRLSQMARQLGWAIRQFAPSDVDTDSLRNAANSFFYQDPATLPPNAPAAQLSSEAHSFSRVFSGAFLDVLAGMFKIGPAGSVADDSEKLEAVTEDIGRLLVEGIRIAPVGPGFYSQVAAGMIQTDQSLFGGRYRSALVSSFVKRGILAPESAVALIRDLQAHAGRAFGIGATAPRARHVSFDGDNEGYKKTGADAPRLPLHPLTTRYGATFHVHMPSEPSRFGVAAAAVSGGAEPRTSAEEDARSYAEDLIQLGCISQEDVPGVIPAELFAPGTSDPSDQTHYLVKEDGKVVLKRRHFCCGFRSRFGCGR</sequence>
<evidence type="ECO:0000313" key="3">
    <source>
        <dbReference type="Proteomes" id="UP000503447"/>
    </source>
</evidence>
<reference evidence="3" key="1">
    <citation type="submission" date="2020-05" db="EMBL/GenBank/DDBJ databases">
        <title>Frigoriglobus tundricola gen. nov., sp. nov., a psychrotolerant cellulolytic planctomycete of the family Gemmataceae with two divergent copies of 16S rRNA gene.</title>
        <authorList>
            <person name="Kulichevskaya I.S."/>
            <person name="Ivanova A.A."/>
            <person name="Naumoff D.G."/>
            <person name="Beletsky A.V."/>
            <person name="Rijpstra W.I.C."/>
            <person name="Sinninghe Damste J.S."/>
            <person name="Mardanov A.V."/>
            <person name="Ravin N.V."/>
            <person name="Dedysh S.N."/>
        </authorList>
    </citation>
    <scope>NUCLEOTIDE SEQUENCE [LARGE SCALE GENOMIC DNA]</scope>
    <source>
        <strain evidence="3">PL17</strain>
    </source>
</reference>
<keyword evidence="3" id="KW-1185">Reference proteome</keyword>
<dbReference type="EMBL" id="CP053452">
    <property type="protein sequence ID" value="QJW97345.1"/>
    <property type="molecule type" value="Genomic_DNA"/>
</dbReference>
<name>A0A6M5YTE8_9BACT</name>
<dbReference type="CDD" id="cd09598">
    <property type="entry name" value="M4_like"/>
    <property type="match status" value="1"/>
</dbReference>